<dbReference type="Gene3D" id="1.10.10.60">
    <property type="entry name" value="Homeodomain-like"/>
    <property type="match status" value="1"/>
</dbReference>
<dbReference type="PANTHER" id="PTHR31442:SF32">
    <property type="entry name" value="TWO-COMPONENT RESPONSE REGULATOR ORR21-LIKE"/>
    <property type="match status" value="1"/>
</dbReference>
<feature type="region of interest" description="Disordered" evidence="6">
    <location>
        <begin position="203"/>
        <end position="283"/>
    </location>
</feature>
<dbReference type="EMBL" id="JACGWM010000293">
    <property type="protein sequence ID" value="KAL0307945.1"/>
    <property type="molecule type" value="Genomic_DNA"/>
</dbReference>
<comment type="caution">
    <text evidence="9">The sequence shown here is derived from an EMBL/GenBank/DDBJ whole genome shotgun (WGS) entry which is preliminary data.</text>
</comment>
<reference evidence="9" key="1">
    <citation type="submission" date="2020-06" db="EMBL/GenBank/DDBJ databases">
        <authorList>
            <person name="Li T."/>
            <person name="Hu X."/>
            <person name="Zhang T."/>
            <person name="Song X."/>
            <person name="Zhang H."/>
            <person name="Dai N."/>
            <person name="Sheng W."/>
            <person name="Hou X."/>
            <person name="Wei L."/>
        </authorList>
    </citation>
    <scope>NUCLEOTIDE SEQUENCE</scope>
    <source>
        <strain evidence="9">KEN8</strain>
        <tissue evidence="9">Leaf</tissue>
    </source>
</reference>
<protein>
    <submittedName>
        <fullName evidence="9">Two-component response regulator ORR21</fullName>
    </submittedName>
</protein>
<dbReference type="FunFam" id="1.10.10.60:FF:000007">
    <property type="entry name" value="Two-component response regulator"/>
    <property type="match status" value="1"/>
</dbReference>
<accession>A0AAW2KPL6</accession>
<evidence type="ECO:0000313" key="9">
    <source>
        <dbReference type="EMBL" id="KAL0307945.1"/>
    </source>
</evidence>
<evidence type="ECO:0000259" key="7">
    <source>
        <dbReference type="PROSITE" id="PS50110"/>
    </source>
</evidence>
<evidence type="ECO:0000259" key="8">
    <source>
        <dbReference type="PROSITE" id="PS51294"/>
    </source>
</evidence>
<evidence type="ECO:0000256" key="6">
    <source>
        <dbReference type="SAM" id="MobiDB-lite"/>
    </source>
</evidence>
<comment type="subcellular location">
    <subcellularLocation>
        <location evidence="1">Nucleus</location>
    </subcellularLocation>
</comment>
<feature type="compositionally biased region" description="Polar residues" evidence="6">
    <location>
        <begin position="94"/>
        <end position="104"/>
    </location>
</feature>
<keyword evidence="3" id="KW-0804">Transcription</keyword>
<feature type="compositionally biased region" description="Polar residues" evidence="6">
    <location>
        <begin position="218"/>
        <end position="228"/>
    </location>
</feature>
<dbReference type="GO" id="GO:0003700">
    <property type="term" value="F:DNA-binding transcription factor activity"/>
    <property type="evidence" value="ECO:0007669"/>
    <property type="project" value="InterPro"/>
</dbReference>
<dbReference type="InterPro" id="IPR001005">
    <property type="entry name" value="SANT/Myb"/>
</dbReference>
<feature type="domain" description="HTH myb-type" evidence="8">
    <location>
        <begin position="157"/>
        <end position="208"/>
    </location>
</feature>
<feature type="domain" description="Response regulatory" evidence="7">
    <location>
        <begin position="1"/>
        <end position="78"/>
    </location>
</feature>
<dbReference type="Pfam" id="PF00249">
    <property type="entry name" value="Myb_DNA-binding"/>
    <property type="match status" value="1"/>
</dbReference>
<evidence type="ECO:0000256" key="1">
    <source>
        <dbReference type="ARBA" id="ARBA00004123"/>
    </source>
</evidence>
<feature type="modified residue" description="4-aspartylphosphate" evidence="5">
    <location>
        <position position="15"/>
    </location>
</feature>
<evidence type="ECO:0000256" key="4">
    <source>
        <dbReference type="ARBA" id="ARBA00023242"/>
    </source>
</evidence>
<name>A0AAW2KPL6_9LAMI</name>
<dbReference type="PROSITE" id="PS51294">
    <property type="entry name" value="HTH_MYB"/>
    <property type="match status" value="1"/>
</dbReference>
<evidence type="ECO:0000256" key="3">
    <source>
        <dbReference type="ARBA" id="ARBA00023163"/>
    </source>
</evidence>
<dbReference type="InterPro" id="IPR009057">
    <property type="entry name" value="Homeodomain-like_sf"/>
</dbReference>
<keyword evidence="4" id="KW-0539">Nucleus</keyword>
<organism evidence="9">
    <name type="scientific">Sesamum calycinum</name>
    <dbReference type="NCBI Taxonomy" id="2727403"/>
    <lineage>
        <taxon>Eukaryota</taxon>
        <taxon>Viridiplantae</taxon>
        <taxon>Streptophyta</taxon>
        <taxon>Embryophyta</taxon>
        <taxon>Tracheophyta</taxon>
        <taxon>Spermatophyta</taxon>
        <taxon>Magnoliopsida</taxon>
        <taxon>eudicotyledons</taxon>
        <taxon>Gunneridae</taxon>
        <taxon>Pentapetalae</taxon>
        <taxon>asterids</taxon>
        <taxon>lamiids</taxon>
        <taxon>Lamiales</taxon>
        <taxon>Pedaliaceae</taxon>
        <taxon>Sesamum</taxon>
    </lineage>
</organism>
<dbReference type="NCBIfam" id="TIGR01557">
    <property type="entry name" value="myb_SHAQKYF"/>
    <property type="match status" value="1"/>
</dbReference>
<dbReference type="SUPFAM" id="SSF46689">
    <property type="entry name" value="Homeodomain-like"/>
    <property type="match status" value="1"/>
</dbReference>
<dbReference type="InterPro" id="IPR001789">
    <property type="entry name" value="Sig_transdc_resp-reg_receiver"/>
</dbReference>
<feature type="region of interest" description="Disordered" evidence="6">
    <location>
        <begin position="84"/>
        <end position="123"/>
    </location>
</feature>
<dbReference type="SUPFAM" id="SSF52172">
    <property type="entry name" value="CheY-like"/>
    <property type="match status" value="1"/>
</dbReference>
<dbReference type="InterPro" id="IPR006447">
    <property type="entry name" value="Myb_dom_plants"/>
</dbReference>
<evidence type="ECO:0000256" key="2">
    <source>
        <dbReference type="ARBA" id="ARBA00023015"/>
    </source>
</evidence>
<dbReference type="Gene3D" id="3.40.50.2300">
    <property type="match status" value="1"/>
</dbReference>
<dbReference type="AlphaFoldDB" id="A0AAW2KPL6"/>
<feature type="compositionally biased region" description="Polar residues" evidence="6">
    <location>
        <begin position="244"/>
        <end position="283"/>
    </location>
</feature>
<dbReference type="InterPro" id="IPR011006">
    <property type="entry name" value="CheY-like_superfamily"/>
</dbReference>
<keyword evidence="2" id="KW-0805">Transcription regulation</keyword>
<dbReference type="InterPro" id="IPR017930">
    <property type="entry name" value="Myb_dom"/>
</dbReference>
<evidence type="ECO:0000256" key="5">
    <source>
        <dbReference type="PROSITE-ProRule" id="PRU00169"/>
    </source>
</evidence>
<proteinExistence type="predicted"/>
<reference evidence="9" key="2">
    <citation type="journal article" date="2024" name="Plant">
        <title>Genomic evolution and insights into agronomic trait innovations of Sesamum species.</title>
        <authorList>
            <person name="Miao H."/>
            <person name="Wang L."/>
            <person name="Qu L."/>
            <person name="Liu H."/>
            <person name="Sun Y."/>
            <person name="Le M."/>
            <person name="Wang Q."/>
            <person name="Wei S."/>
            <person name="Zheng Y."/>
            <person name="Lin W."/>
            <person name="Duan Y."/>
            <person name="Cao H."/>
            <person name="Xiong S."/>
            <person name="Wang X."/>
            <person name="Wei L."/>
            <person name="Li C."/>
            <person name="Ma Q."/>
            <person name="Ju M."/>
            <person name="Zhao R."/>
            <person name="Li G."/>
            <person name="Mu C."/>
            <person name="Tian Q."/>
            <person name="Mei H."/>
            <person name="Zhang T."/>
            <person name="Gao T."/>
            <person name="Zhang H."/>
        </authorList>
    </citation>
    <scope>NUCLEOTIDE SEQUENCE</scope>
    <source>
        <strain evidence="9">KEN8</strain>
    </source>
</reference>
<sequence>MLYEDNVKFDIVMVDVSSYNLEGFKLMHDAVSKDISVILMSAKANATLVKCAIEDGAFLFMEKPIVAEELKYLWQHALREKARRNQDKKFGEGSSDNHNYQSRRQNVEDEDRNDGMGTNQYLSKNKLTCPQGRVEHIDFNSNNVPKQCEKQKMCTEWTPELHEKFMAAVTQLGDGKCFPKDILELMNVPGLTRMQVASHLQKCRYGSRAPHERRSRLQRGSDSANSNSHRSRTKRYGIFPRLIQGSQPQIQDNQNDGQGSKATSGNIGYSTYSTGTPNKGQQGTWDNYVSNHSRMNEVISSDDVHGNMVVALDQGLQTDDSFDFVSSTDGLFSTNSDLQQFDNNHVVSSQVNPTTVVNTLTYDATNTEEEFWNSWIAEFARDC</sequence>
<gene>
    <name evidence="9" type="ORF">Scaly_2965500</name>
</gene>
<dbReference type="GO" id="GO:0003677">
    <property type="term" value="F:DNA binding"/>
    <property type="evidence" value="ECO:0007669"/>
    <property type="project" value="InterPro"/>
</dbReference>
<dbReference type="InterPro" id="IPR044841">
    <property type="entry name" value="LUX/BOA-like"/>
</dbReference>
<dbReference type="PROSITE" id="PS50110">
    <property type="entry name" value="RESPONSE_REGULATORY"/>
    <property type="match status" value="1"/>
</dbReference>
<dbReference type="GO" id="GO:0005634">
    <property type="term" value="C:nucleus"/>
    <property type="evidence" value="ECO:0007669"/>
    <property type="project" value="UniProtKB-SubCell"/>
</dbReference>
<dbReference type="PANTHER" id="PTHR31442">
    <property type="entry name" value="HOMEODOMAIN-LIKE SUPERFAMILY PROTEIN-RELATED"/>
    <property type="match status" value="1"/>
</dbReference>
<dbReference type="GO" id="GO:0000160">
    <property type="term" value="P:phosphorelay signal transduction system"/>
    <property type="evidence" value="ECO:0007669"/>
    <property type="project" value="InterPro"/>
</dbReference>
<keyword evidence="5" id="KW-0597">Phosphoprotein</keyword>